<evidence type="ECO:0000256" key="2">
    <source>
        <dbReference type="ARBA" id="ARBA00006622"/>
    </source>
</evidence>
<dbReference type="Gene3D" id="2.60.120.10">
    <property type="entry name" value="Jelly Rolls"/>
    <property type="match status" value="1"/>
</dbReference>
<comment type="similarity">
    <text evidence="2">Belongs to the cysteine dioxygenase family.</text>
</comment>
<keyword evidence="6" id="KW-0408">Iron</keyword>
<dbReference type="GO" id="GO:0070483">
    <property type="term" value="P:detection of hypoxia"/>
    <property type="evidence" value="ECO:0007669"/>
    <property type="project" value="UniProtKB-ARBA"/>
</dbReference>
<reference evidence="8 9" key="1">
    <citation type="journal article" date="2019" name="Sci. Rep.">
        <title>A high-quality genome of Eragrostis curvula grass provides insights into Poaceae evolution and supports new strategies to enhance forage quality.</title>
        <authorList>
            <person name="Carballo J."/>
            <person name="Santos B.A.C.M."/>
            <person name="Zappacosta D."/>
            <person name="Garbus I."/>
            <person name="Selva J.P."/>
            <person name="Gallo C.A."/>
            <person name="Diaz A."/>
            <person name="Albertini E."/>
            <person name="Caccamo M."/>
            <person name="Echenique V."/>
        </authorList>
    </citation>
    <scope>NUCLEOTIDE SEQUENCE [LARGE SCALE GENOMIC DNA]</scope>
    <source>
        <strain evidence="9">cv. Victoria</strain>
        <tissue evidence="8">Leaf</tissue>
    </source>
</reference>
<protein>
    <recommendedName>
        <fullName evidence="3">cysteine dioxygenase</fullName>
        <ecNumber evidence="3">1.13.11.20</ecNumber>
    </recommendedName>
</protein>
<evidence type="ECO:0000313" key="9">
    <source>
        <dbReference type="Proteomes" id="UP000324897"/>
    </source>
</evidence>
<dbReference type="InterPro" id="IPR014710">
    <property type="entry name" value="RmlC-like_jellyroll"/>
</dbReference>
<sequence length="304" mass="32673">MKVERGAGGVEVAEVAGAVAAGERAAKRRRVVAAGVRRAGGGGGGGVGRRGRRRRVQADAAAVQRLFQACRAVFRGPGTVPAPAEVQLLCAMLDRMKPEDFGLSPDLEFFRTRDAAEGTPMITQTTIYKSPNFSMVIFFLPPNAVIPLHNHPGMTVFSKLLLGSMHIKSYDWVDLDSDPSVSSCSSSSSDQLGLAKLVVDDVFTAPCDTSVLYPTTGGNMHRFTAIAPCAVLDILGPPYSIEEDRDCTYYTDIPYTHCSTADGPGDLCSVEQDQGRLAWLKEIDMPRELKMCSVQYGGPPISDK</sequence>
<dbReference type="EMBL" id="RWGY01000002">
    <property type="protein sequence ID" value="TVU48924.1"/>
    <property type="molecule type" value="Genomic_DNA"/>
</dbReference>
<evidence type="ECO:0000256" key="1">
    <source>
        <dbReference type="ARBA" id="ARBA00001954"/>
    </source>
</evidence>
<gene>
    <name evidence="8" type="ORF">EJB05_00209</name>
</gene>
<evidence type="ECO:0000313" key="8">
    <source>
        <dbReference type="EMBL" id="TVU48924.1"/>
    </source>
</evidence>
<evidence type="ECO:0000256" key="6">
    <source>
        <dbReference type="ARBA" id="ARBA00023004"/>
    </source>
</evidence>
<dbReference type="PANTHER" id="PTHR22966:SF58">
    <property type="entry name" value="CYSTEINE DIOXYGENASE"/>
    <property type="match status" value="1"/>
</dbReference>
<dbReference type="GO" id="GO:0046872">
    <property type="term" value="F:metal ion binding"/>
    <property type="evidence" value="ECO:0007669"/>
    <property type="project" value="UniProtKB-KW"/>
</dbReference>
<evidence type="ECO:0000256" key="4">
    <source>
        <dbReference type="ARBA" id="ARBA00022723"/>
    </source>
</evidence>
<dbReference type="InterPro" id="IPR012864">
    <property type="entry name" value="PCO/ADO"/>
</dbReference>
<dbReference type="Pfam" id="PF07847">
    <property type="entry name" value="PCO_ADO"/>
    <property type="match status" value="1"/>
</dbReference>
<name>A0A5J9WNQ7_9POAL</name>
<evidence type="ECO:0000256" key="5">
    <source>
        <dbReference type="ARBA" id="ARBA00023002"/>
    </source>
</evidence>
<proteinExistence type="inferred from homology"/>
<comment type="cofactor">
    <cofactor evidence="1">
        <name>Fe(2+)</name>
        <dbReference type="ChEBI" id="CHEBI:29033"/>
    </cofactor>
</comment>
<accession>A0A5J9WNQ7</accession>
<evidence type="ECO:0000256" key="7">
    <source>
        <dbReference type="ARBA" id="ARBA00024284"/>
    </source>
</evidence>
<dbReference type="InterPro" id="IPR011051">
    <property type="entry name" value="RmlC_Cupin_sf"/>
</dbReference>
<dbReference type="Proteomes" id="UP000324897">
    <property type="component" value="Chromosome 6"/>
</dbReference>
<comment type="catalytic activity">
    <reaction evidence="7">
        <text>L-cysteine + O2 = 3-sulfino-L-alanine + H(+)</text>
        <dbReference type="Rhea" id="RHEA:20441"/>
        <dbReference type="ChEBI" id="CHEBI:15378"/>
        <dbReference type="ChEBI" id="CHEBI:15379"/>
        <dbReference type="ChEBI" id="CHEBI:35235"/>
        <dbReference type="ChEBI" id="CHEBI:61085"/>
        <dbReference type="EC" id="1.13.11.20"/>
    </reaction>
    <physiologicalReaction direction="left-to-right" evidence="7">
        <dbReference type="Rhea" id="RHEA:20442"/>
    </physiologicalReaction>
</comment>
<dbReference type="PANTHER" id="PTHR22966">
    <property type="entry name" value="2-AMINOETHANETHIOL DIOXYGENASE"/>
    <property type="match status" value="1"/>
</dbReference>
<dbReference type="CDD" id="cd20289">
    <property type="entry name" value="cupin_ADO"/>
    <property type="match status" value="1"/>
</dbReference>
<feature type="non-terminal residue" evidence="8">
    <location>
        <position position="1"/>
    </location>
</feature>
<dbReference type="EC" id="1.13.11.20" evidence="3"/>
<dbReference type="SUPFAM" id="SSF51182">
    <property type="entry name" value="RmlC-like cupins"/>
    <property type="match status" value="1"/>
</dbReference>
<comment type="caution">
    <text evidence="8">The sequence shown here is derived from an EMBL/GenBank/DDBJ whole genome shotgun (WGS) entry which is preliminary data.</text>
</comment>
<dbReference type="OrthoDB" id="271433at2759"/>
<dbReference type="GO" id="GO:0017172">
    <property type="term" value="F:cysteine dioxygenase activity"/>
    <property type="evidence" value="ECO:0007669"/>
    <property type="project" value="UniProtKB-EC"/>
</dbReference>
<organism evidence="8 9">
    <name type="scientific">Eragrostis curvula</name>
    <name type="common">weeping love grass</name>
    <dbReference type="NCBI Taxonomy" id="38414"/>
    <lineage>
        <taxon>Eukaryota</taxon>
        <taxon>Viridiplantae</taxon>
        <taxon>Streptophyta</taxon>
        <taxon>Embryophyta</taxon>
        <taxon>Tracheophyta</taxon>
        <taxon>Spermatophyta</taxon>
        <taxon>Magnoliopsida</taxon>
        <taxon>Liliopsida</taxon>
        <taxon>Poales</taxon>
        <taxon>Poaceae</taxon>
        <taxon>PACMAD clade</taxon>
        <taxon>Chloridoideae</taxon>
        <taxon>Eragrostideae</taxon>
        <taxon>Eragrostidinae</taxon>
        <taxon>Eragrostis</taxon>
    </lineage>
</organism>
<keyword evidence="4" id="KW-0479">Metal-binding</keyword>
<dbReference type="Gramene" id="TVU48924">
    <property type="protein sequence ID" value="TVU48924"/>
    <property type="gene ID" value="EJB05_00209"/>
</dbReference>
<dbReference type="AlphaFoldDB" id="A0A5J9WNQ7"/>
<keyword evidence="9" id="KW-1185">Reference proteome</keyword>
<keyword evidence="5" id="KW-0560">Oxidoreductase</keyword>
<evidence type="ECO:0000256" key="3">
    <source>
        <dbReference type="ARBA" id="ARBA00013133"/>
    </source>
</evidence>